<evidence type="ECO:0000313" key="10">
    <source>
        <dbReference type="EMBL" id="GJT24165.1"/>
    </source>
</evidence>
<reference evidence="10" key="1">
    <citation type="journal article" date="2022" name="Int. J. Mol. Sci.">
        <title>Draft Genome of Tanacetum Coccineum: Genomic Comparison of Closely Related Tanacetum-Family Plants.</title>
        <authorList>
            <person name="Yamashiro T."/>
            <person name="Shiraishi A."/>
            <person name="Nakayama K."/>
            <person name="Satake H."/>
        </authorList>
    </citation>
    <scope>NUCLEOTIDE SEQUENCE</scope>
</reference>
<dbReference type="Proteomes" id="UP001151760">
    <property type="component" value="Unassembled WGS sequence"/>
</dbReference>
<dbReference type="Gene3D" id="3.30.420.10">
    <property type="entry name" value="Ribonuclease H-like superfamily/Ribonuclease H"/>
    <property type="match status" value="1"/>
</dbReference>
<dbReference type="GO" id="GO:0003964">
    <property type="term" value="F:RNA-directed DNA polymerase activity"/>
    <property type="evidence" value="ECO:0007669"/>
    <property type="project" value="UniProtKB-KW"/>
</dbReference>
<evidence type="ECO:0000256" key="4">
    <source>
        <dbReference type="ARBA" id="ARBA00022759"/>
    </source>
</evidence>
<dbReference type="InterPro" id="IPR050951">
    <property type="entry name" value="Retrovirus_Pol_polyprotein"/>
</dbReference>
<dbReference type="InterPro" id="IPR012337">
    <property type="entry name" value="RNaseH-like_sf"/>
</dbReference>
<sequence length="1662" mass="189834">MIRVLIIEWSRKMTSSLKAKWGIVEVQWECRGANGGAPDFSTIIAQQLQNLLPAMLAQVSNRGNVGNQNGNVVNENVQENVEENVGNVIVNGNRVGCSYKEFLACNPKEYDGKGGAVVSYTLDLENGKYIPHAMLEKFSDSMSWNDFKFMMIQEFCPSHEMQKLESELWNHAMVEAGHVAYTDRFHELARLVPYLVTPESRMIERYVYGLAPQIRGMVAVTEPKTYRRSCADFWCDMTDEGCMDWLSNYKAKIISHEKVVRIPLPDGNVHRVLGERPEEKARFLMGVNKQEEIVVVRDFPEVFSDDLSGLPPIREIKFQIELILEQRRALKFLGHVINGNEIHVDPSKIEAVKNWKALKTPTEVRSKVRLSIGLRNELAFQTLKDKLCNSPVLALPDRPEYFVVYCDASGTGLGCVLMQRDRIRWAQKEAVDEFAGLQKGLDKMVEQRGDGTLYYLDRIWVPLKGKVRTLIMDEAHKLKLRLSSKASGFAPQPRFPVWKLEGISMDFVTKLPRTSSGHDTIWVIIVLDMVADLKLYRIVISVHFEFWQSMKRGPKKLGTCALDMSTTYHPQTDGQSERTIQTLEYMLRVCVLDFGGSWDVHLLLVEFCITIVREGQLIGPELVQKTTKKISQIKDRLKATHDRQKSYADKRRKPLEFSIGDYIMPPRMRTQSAGQPAAESLGGGTGERVGRGGRGRRHREGNDKRVDELNGQGNDQSLKANGGVEGVNGNVSNRGNVGNQNGNVVNEMVNENEYDGKGGAVVLTRWIEKMESVQDMSGCSIDQKVKYTVGSFVGKALTCHEMQKLKTKLRNHVMVGAGNAAYTDRFYELARLVLHLLTPKSMMIKRYVYGLAPQIHRMVTATKPKTIQKAVQIFGALTDEAVRNGSIKKVKKRGNVGEPSKDKNSRDDNKRTRIGNAFATTVYPVGKENTGVWPKAQGPEGNRQNYITANNGGRAFMLGAKEDRQDPNIMTGIEPSELGFRYEIEIASDKLVEIDKVIKGFKLEIEGHVFDIDLIPFGHRSFDVLRVIGERLEEKVRLLMSAKASDKKQEEIVVVRDFPEVFPNDLSGFPPVWEIEFQIKLIPGATPGAPVLFVKKKDGSFRICIDYRELNKLTVKNRYPLPRIDDLFDQLQGSQFFSKIDVRYAYHQLRVNEDDIPKTAFRTRYRHFEFTVMPFGLTNTPAVFMDLMNRVCRPYLDKFLIVFIDDVLIYSKTREEHVEHLRLVLKLLKKEKLYAKFSKCEFWLREVQFLGHVINGKEIHVDPSKIKAIKNWKAPRTPAEELAFQTLKDKLCNALVLALPDRPKDFVIYCDVFGIGLGCVLMQRGKVIAYASRQLKIHEKNYTTHDLELGAVVFALKIWRHYLYGTKSVIYMDHKSLWHISSQKELNMRQCRWIELFSDYDCEIRYHPGKANVVADALSRKERVNPKRVRAMNMILQSSINDRILTAQKEAVDESIGLQKGLDEMIEQRIVRTLYYLDRIWVHLKGEVKAEHQRPSGLLQQPEILAEVGEGQLIGPELVQKTTEKISQIKDGLKAARDRQKSYADKKRKPLEFSKGKLAPRFVGPFEIIEKVGYVAYRLDLLEELNGVHDTLHVSNLKKCLADPTLQVPLDEIRVYDKLNFVEEPVEILEREFKKLKHSRIAIVKVRRNSKHGPEFTWECED</sequence>
<evidence type="ECO:0000259" key="9">
    <source>
        <dbReference type="PROSITE" id="PS50878"/>
    </source>
</evidence>
<evidence type="ECO:0000256" key="7">
    <source>
        <dbReference type="ARBA" id="ARBA00023268"/>
    </source>
</evidence>
<dbReference type="PANTHER" id="PTHR37984">
    <property type="entry name" value="PROTEIN CBG26694"/>
    <property type="match status" value="1"/>
</dbReference>
<keyword evidence="11" id="KW-1185">Reference proteome</keyword>
<dbReference type="InterPro" id="IPR043128">
    <property type="entry name" value="Rev_trsase/Diguanyl_cyclase"/>
</dbReference>
<dbReference type="Gene3D" id="3.30.70.270">
    <property type="match status" value="1"/>
</dbReference>
<evidence type="ECO:0000256" key="1">
    <source>
        <dbReference type="ARBA" id="ARBA00022679"/>
    </source>
</evidence>
<dbReference type="InterPro" id="IPR036397">
    <property type="entry name" value="RNaseH_sf"/>
</dbReference>
<dbReference type="Pfam" id="PF03732">
    <property type="entry name" value="Retrotrans_gag"/>
    <property type="match status" value="1"/>
</dbReference>
<dbReference type="InterPro" id="IPR056924">
    <property type="entry name" value="SH3_Tf2-1"/>
</dbReference>
<dbReference type="InterPro" id="IPR000477">
    <property type="entry name" value="RT_dom"/>
</dbReference>
<evidence type="ECO:0000256" key="3">
    <source>
        <dbReference type="ARBA" id="ARBA00022722"/>
    </source>
</evidence>
<proteinExistence type="predicted"/>
<feature type="domain" description="Reverse transcriptase" evidence="9">
    <location>
        <begin position="1075"/>
        <end position="1254"/>
    </location>
</feature>
<keyword evidence="5" id="KW-0378">Hydrolase</keyword>
<accession>A0ABQ5CAV4</accession>
<feature type="region of interest" description="Disordered" evidence="8">
    <location>
        <begin position="888"/>
        <end position="913"/>
    </location>
</feature>
<feature type="compositionally biased region" description="Basic and acidic residues" evidence="8">
    <location>
        <begin position="899"/>
        <end position="911"/>
    </location>
</feature>
<keyword evidence="2" id="KW-0548">Nucleotidyltransferase</keyword>
<gene>
    <name evidence="10" type="ORF">Tco_0894102</name>
</gene>
<dbReference type="InterPro" id="IPR041577">
    <property type="entry name" value="RT_RNaseH_2"/>
</dbReference>
<keyword evidence="1" id="KW-0808">Transferase</keyword>
<dbReference type="Pfam" id="PF24626">
    <property type="entry name" value="SH3_Tf2-1"/>
    <property type="match status" value="1"/>
</dbReference>
<dbReference type="InterPro" id="IPR005162">
    <property type="entry name" value="Retrotrans_gag_dom"/>
</dbReference>
<evidence type="ECO:0000313" key="11">
    <source>
        <dbReference type="Proteomes" id="UP001151760"/>
    </source>
</evidence>
<protein>
    <submittedName>
        <fullName evidence="10">Reverse transcriptase domain-containing protein</fullName>
    </submittedName>
</protein>
<dbReference type="InterPro" id="IPR041373">
    <property type="entry name" value="RT_RNaseH"/>
</dbReference>
<dbReference type="EMBL" id="BQNB010014114">
    <property type="protein sequence ID" value="GJT24165.1"/>
    <property type="molecule type" value="Genomic_DNA"/>
</dbReference>
<comment type="caution">
    <text evidence="10">The sequence shown here is derived from an EMBL/GenBank/DDBJ whole genome shotgun (WGS) entry which is preliminary data.</text>
</comment>
<dbReference type="PANTHER" id="PTHR37984:SF5">
    <property type="entry name" value="PROTEIN NYNRIN-LIKE"/>
    <property type="match status" value="1"/>
</dbReference>
<dbReference type="Pfam" id="PF17917">
    <property type="entry name" value="RT_RNaseH"/>
    <property type="match status" value="1"/>
</dbReference>
<dbReference type="InterPro" id="IPR043502">
    <property type="entry name" value="DNA/RNA_pol_sf"/>
</dbReference>
<dbReference type="PROSITE" id="PS50878">
    <property type="entry name" value="RT_POL"/>
    <property type="match status" value="1"/>
</dbReference>
<dbReference type="CDD" id="cd09274">
    <property type="entry name" value="RNase_HI_RT_Ty3"/>
    <property type="match status" value="1"/>
</dbReference>
<keyword evidence="7" id="KW-0511">Multifunctional enzyme</keyword>
<evidence type="ECO:0000256" key="2">
    <source>
        <dbReference type="ARBA" id="ARBA00022695"/>
    </source>
</evidence>
<dbReference type="SUPFAM" id="SSF53098">
    <property type="entry name" value="Ribonuclease H-like"/>
    <property type="match status" value="1"/>
</dbReference>
<dbReference type="Pfam" id="PF17919">
    <property type="entry name" value="RT_RNaseH_2"/>
    <property type="match status" value="1"/>
</dbReference>
<keyword evidence="6 10" id="KW-0695">RNA-directed DNA polymerase</keyword>
<keyword evidence="3" id="KW-0540">Nuclease</keyword>
<dbReference type="CDD" id="cd01647">
    <property type="entry name" value="RT_LTR"/>
    <property type="match status" value="1"/>
</dbReference>
<feature type="region of interest" description="Disordered" evidence="8">
    <location>
        <begin position="666"/>
        <end position="723"/>
    </location>
</feature>
<organism evidence="10 11">
    <name type="scientific">Tanacetum coccineum</name>
    <dbReference type="NCBI Taxonomy" id="301880"/>
    <lineage>
        <taxon>Eukaryota</taxon>
        <taxon>Viridiplantae</taxon>
        <taxon>Streptophyta</taxon>
        <taxon>Embryophyta</taxon>
        <taxon>Tracheophyta</taxon>
        <taxon>Spermatophyta</taxon>
        <taxon>Magnoliopsida</taxon>
        <taxon>eudicotyledons</taxon>
        <taxon>Gunneridae</taxon>
        <taxon>Pentapetalae</taxon>
        <taxon>asterids</taxon>
        <taxon>campanulids</taxon>
        <taxon>Asterales</taxon>
        <taxon>Asteraceae</taxon>
        <taxon>Asteroideae</taxon>
        <taxon>Anthemideae</taxon>
        <taxon>Anthemidinae</taxon>
        <taxon>Tanacetum</taxon>
    </lineage>
</organism>
<reference evidence="10" key="2">
    <citation type="submission" date="2022-01" db="EMBL/GenBank/DDBJ databases">
        <authorList>
            <person name="Yamashiro T."/>
            <person name="Shiraishi A."/>
            <person name="Satake H."/>
            <person name="Nakayama K."/>
        </authorList>
    </citation>
    <scope>NUCLEOTIDE SEQUENCE</scope>
</reference>
<keyword evidence="4" id="KW-0255">Endonuclease</keyword>
<evidence type="ECO:0000256" key="8">
    <source>
        <dbReference type="SAM" id="MobiDB-lite"/>
    </source>
</evidence>
<evidence type="ECO:0000256" key="5">
    <source>
        <dbReference type="ARBA" id="ARBA00022801"/>
    </source>
</evidence>
<dbReference type="Gene3D" id="3.10.10.10">
    <property type="entry name" value="HIV Type 1 Reverse Transcriptase, subunit A, domain 1"/>
    <property type="match status" value="1"/>
</dbReference>
<dbReference type="SUPFAM" id="SSF56672">
    <property type="entry name" value="DNA/RNA polymerases"/>
    <property type="match status" value="2"/>
</dbReference>
<evidence type="ECO:0000256" key="6">
    <source>
        <dbReference type="ARBA" id="ARBA00022918"/>
    </source>
</evidence>
<dbReference type="Pfam" id="PF00078">
    <property type="entry name" value="RVT_1"/>
    <property type="match status" value="1"/>
</dbReference>
<name>A0ABQ5CAV4_9ASTR</name>